<evidence type="ECO:0000313" key="1">
    <source>
        <dbReference type="EMBL" id="KKK46887.1"/>
    </source>
</evidence>
<sequence length="58" mass="6143">MLNYLPIPQTAGADGKDHLAQSRAGGVVVNRETPLVVLTDLSAETQDESSLGRLLQVP</sequence>
<dbReference type="AlphaFoldDB" id="A0A0F8VRF5"/>
<reference evidence="1" key="1">
    <citation type="journal article" date="2015" name="Nature">
        <title>Complex archaea that bridge the gap between prokaryotes and eukaryotes.</title>
        <authorList>
            <person name="Spang A."/>
            <person name="Saw J.H."/>
            <person name="Jorgensen S.L."/>
            <person name="Zaremba-Niedzwiedzka K."/>
            <person name="Martijn J."/>
            <person name="Lind A.E."/>
            <person name="van Eijk R."/>
            <person name="Schleper C."/>
            <person name="Guy L."/>
            <person name="Ettema T.J."/>
        </authorList>
    </citation>
    <scope>NUCLEOTIDE SEQUENCE</scope>
</reference>
<accession>A0A0F8VRF5</accession>
<organism evidence="1">
    <name type="scientific">marine sediment metagenome</name>
    <dbReference type="NCBI Taxonomy" id="412755"/>
    <lineage>
        <taxon>unclassified sequences</taxon>
        <taxon>metagenomes</taxon>
        <taxon>ecological metagenomes</taxon>
    </lineage>
</organism>
<protein>
    <submittedName>
        <fullName evidence="1">Uncharacterized protein</fullName>
    </submittedName>
</protein>
<feature type="non-terminal residue" evidence="1">
    <location>
        <position position="58"/>
    </location>
</feature>
<name>A0A0F8VRF5_9ZZZZ</name>
<comment type="caution">
    <text evidence="1">The sequence shown here is derived from an EMBL/GenBank/DDBJ whole genome shotgun (WGS) entry which is preliminary data.</text>
</comment>
<gene>
    <name evidence="1" type="ORF">LCGC14_3160740</name>
</gene>
<proteinExistence type="predicted"/>
<dbReference type="EMBL" id="LAZR01069855">
    <property type="protein sequence ID" value="KKK46887.1"/>
    <property type="molecule type" value="Genomic_DNA"/>
</dbReference>